<reference evidence="3" key="3">
    <citation type="submission" date="2022-06" db="UniProtKB">
        <authorList>
            <consortium name="EnsemblPlants"/>
        </authorList>
    </citation>
    <scope>IDENTIFICATION</scope>
</reference>
<dbReference type="EnsemblPlants" id="TuG1812G0100003532.01.T01">
    <property type="protein sequence ID" value="TuG1812G0100003532.01.T01.cds267804"/>
    <property type="gene ID" value="TuG1812G0100003532.01"/>
</dbReference>
<keyword evidence="4" id="KW-1185">Reference proteome</keyword>
<feature type="region of interest" description="Disordered" evidence="1">
    <location>
        <begin position="1"/>
        <end position="46"/>
    </location>
</feature>
<evidence type="ECO:0000256" key="2">
    <source>
        <dbReference type="SAM" id="Phobius"/>
    </source>
</evidence>
<keyword evidence="2" id="KW-0472">Membrane</keyword>
<evidence type="ECO:0000256" key="1">
    <source>
        <dbReference type="SAM" id="MobiDB-lite"/>
    </source>
</evidence>
<name>A0A8R7K3C5_TRIUA</name>
<dbReference type="AlphaFoldDB" id="A0A8R7K3C5"/>
<reference evidence="4" key="1">
    <citation type="journal article" date="2013" name="Nature">
        <title>Draft genome of the wheat A-genome progenitor Triticum urartu.</title>
        <authorList>
            <person name="Ling H.Q."/>
            <person name="Zhao S."/>
            <person name="Liu D."/>
            <person name="Wang J."/>
            <person name="Sun H."/>
            <person name="Zhang C."/>
            <person name="Fan H."/>
            <person name="Li D."/>
            <person name="Dong L."/>
            <person name="Tao Y."/>
            <person name="Gao C."/>
            <person name="Wu H."/>
            <person name="Li Y."/>
            <person name="Cui Y."/>
            <person name="Guo X."/>
            <person name="Zheng S."/>
            <person name="Wang B."/>
            <person name="Yu K."/>
            <person name="Liang Q."/>
            <person name="Yang W."/>
            <person name="Lou X."/>
            <person name="Chen J."/>
            <person name="Feng M."/>
            <person name="Jian J."/>
            <person name="Zhang X."/>
            <person name="Luo G."/>
            <person name="Jiang Y."/>
            <person name="Liu J."/>
            <person name="Wang Z."/>
            <person name="Sha Y."/>
            <person name="Zhang B."/>
            <person name="Wu H."/>
            <person name="Tang D."/>
            <person name="Shen Q."/>
            <person name="Xue P."/>
            <person name="Zou S."/>
            <person name="Wang X."/>
            <person name="Liu X."/>
            <person name="Wang F."/>
            <person name="Yang Y."/>
            <person name="An X."/>
            <person name="Dong Z."/>
            <person name="Zhang K."/>
            <person name="Zhang X."/>
            <person name="Luo M.C."/>
            <person name="Dvorak J."/>
            <person name="Tong Y."/>
            <person name="Wang J."/>
            <person name="Yang H."/>
            <person name="Li Z."/>
            <person name="Wang D."/>
            <person name="Zhang A."/>
            <person name="Wang J."/>
        </authorList>
    </citation>
    <scope>NUCLEOTIDE SEQUENCE</scope>
    <source>
        <strain evidence="4">cv. G1812</strain>
    </source>
</reference>
<accession>A0A8R7K3C5</accession>
<protein>
    <submittedName>
        <fullName evidence="3">Uncharacterized protein</fullName>
    </submittedName>
</protein>
<keyword evidence="2" id="KW-1133">Transmembrane helix</keyword>
<evidence type="ECO:0000313" key="3">
    <source>
        <dbReference type="EnsemblPlants" id="TuG1812G0100003532.01.T01.cds267804"/>
    </source>
</evidence>
<sequence>METPAGEDGLVDARPQLPSGGSPASCARRNASQKGTVDARRERRRHQIRFRPPARCLCLFPIRSTTPTSDQPLATLRFALLGLATWMLPSWYRGVAKTRNRTETSVLPPMNILEGRVD</sequence>
<reference evidence="3" key="2">
    <citation type="submission" date="2018-03" db="EMBL/GenBank/DDBJ databases">
        <title>The Triticum urartu genome reveals the dynamic nature of wheat genome evolution.</title>
        <authorList>
            <person name="Ling H."/>
            <person name="Ma B."/>
            <person name="Shi X."/>
            <person name="Liu H."/>
            <person name="Dong L."/>
            <person name="Sun H."/>
            <person name="Cao Y."/>
            <person name="Gao Q."/>
            <person name="Zheng S."/>
            <person name="Li Y."/>
            <person name="Yu Y."/>
            <person name="Du H."/>
            <person name="Qi M."/>
            <person name="Li Y."/>
            <person name="Yu H."/>
            <person name="Cui Y."/>
            <person name="Wang N."/>
            <person name="Chen C."/>
            <person name="Wu H."/>
            <person name="Zhao Y."/>
            <person name="Zhang J."/>
            <person name="Li Y."/>
            <person name="Zhou W."/>
            <person name="Zhang B."/>
            <person name="Hu W."/>
            <person name="Eijk M."/>
            <person name="Tang J."/>
            <person name="Witsenboer H."/>
            <person name="Zhao S."/>
            <person name="Li Z."/>
            <person name="Zhang A."/>
            <person name="Wang D."/>
            <person name="Liang C."/>
        </authorList>
    </citation>
    <scope>NUCLEOTIDE SEQUENCE [LARGE SCALE GENOMIC DNA]</scope>
    <source>
        <strain evidence="3">cv. G1812</strain>
    </source>
</reference>
<proteinExistence type="predicted"/>
<organism evidence="3 4">
    <name type="scientific">Triticum urartu</name>
    <name type="common">Red wild einkorn</name>
    <name type="synonym">Crithodium urartu</name>
    <dbReference type="NCBI Taxonomy" id="4572"/>
    <lineage>
        <taxon>Eukaryota</taxon>
        <taxon>Viridiplantae</taxon>
        <taxon>Streptophyta</taxon>
        <taxon>Embryophyta</taxon>
        <taxon>Tracheophyta</taxon>
        <taxon>Spermatophyta</taxon>
        <taxon>Magnoliopsida</taxon>
        <taxon>Liliopsida</taxon>
        <taxon>Poales</taxon>
        <taxon>Poaceae</taxon>
        <taxon>BOP clade</taxon>
        <taxon>Pooideae</taxon>
        <taxon>Triticodae</taxon>
        <taxon>Triticeae</taxon>
        <taxon>Triticinae</taxon>
        <taxon>Triticum</taxon>
    </lineage>
</organism>
<dbReference type="Gramene" id="TuG1812G0100003532.01.T01">
    <property type="protein sequence ID" value="TuG1812G0100003532.01.T01.cds267804"/>
    <property type="gene ID" value="TuG1812G0100003532.01"/>
</dbReference>
<dbReference type="Proteomes" id="UP000015106">
    <property type="component" value="Chromosome 1"/>
</dbReference>
<feature type="transmembrane region" description="Helical" evidence="2">
    <location>
        <begin position="74"/>
        <end position="92"/>
    </location>
</feature>
<keyword evidence="2" id="KW-0812">Transmembrane</keyword>
<evidence type="ECO:0000313" key="4">
    <source>
        <dbReference type="Proteomes" id="UP000015106"/>
    </source>
</evidence>